<reference evidence="2 3" key="1">
    <citation type="submission" date="2019-01" db="EMBL/GenBank/DDBJ databases">
        <authorList>
            <consortium name="Pathogen Informatics"/>
        </authorList>
    </citation>
    <scope>NUCLEOTIDE SEQUENCE [LARGE SCALE GENOMIC DNA]</scope>
    <source>
        <strain evidence="2 3">NCTC10142</strain>
        <plasmid evidence="3">13</plasmid>
    </source>
</reference>
<gene>
    <name evidence="2" type="ORF">NCTC10142_00625</name>
</gene>
<dbReference type="InterPro" id="IPR053392">
    <property type="entry name" value="Transposase_IS30-like"/>
</dbReference>
<evidence type="ECO:0000313" key="2">
    <source>
        <dbReference type="EMBL" id="VEU64861.1"/>
    </source>
</evidence>
<dbReference type="Proteomes" id="UP000289506">
    <property type="component" value="Plasmid 13"/>
</dbReference>
<dbReference type="RefSeq" id="WP_129720700.1">
    <property type="nucleotide sequence ID" value="NZ_LR214986.1"/>
</dbReference>
<name>A0A449AIP2_9BACT</name>
<dbReference type="InterPro" id="IPR036397">
    <property type="entry name" value="RNaseH_sf"/>
</dbReference>
<dbReference type="SUPFAM" id="SSF53098">
    <property type="entry name" value="Ribonuclease H-like"/>
    <property type="match status" value="1"/>
</dbReference>
<sequence length="364" mass="43987">MLIINYKHFNLEKRIELEILLKKFETPISEISQILGYTKSSVLREIKNNSTENGYIGMEAHNKHLNRIRWKEQIKLINNINKYEEFTNQFILKFNKKYFGVDLTHFYIQHHFKFKIPTLRTVFNWINSGLWVLDSKQRLRKYNKGRKTHDVVKTLVGNRIVKPIWTRGFNKNFENEFGHWEIDLIVGKRSSLSSHLLTFTERKTRWGLIIKLENKNPWKLILKLWEYIKIYKLNVKSITTDNGFEFKALFYIGYRLNIPIYQADPYASFQKGLNENFNGLVRREFPKGTNFNKISEKEIYDLQKTINNMPRKIHNYFSADELFFNLNYRDEPWKEIPKEEPLYIYNQKKRTSNTSRNLFFKKIK</sequence>
<dbReference type="PANTHER" id="PTHR10948:SF23">
    <property type="entry name" value="TRANSPOSASE INSI FOR INSERTION SEQUENCE ELEMENT IS30A-RELATED"/>
    <property type="match status" value="1"/>
</dbReference>
<evidence type="ECO:0000259" key="1">
    <source>
        <dbReference type="PROSITE" id="PS50994"/>
    </source>
</evidence>
<dbReference type="PANTHER" id="PTHR10948">
    <property type="entry name" value="TRANSPOSASE"/>
    <property type="match status" value="1"/>
</dbReference>
<protein>
    <submittedName>
        <fullName evidence="2">Transposase</fullName>
    </submittedName>
</protein>
<feature type="domain" description="Integrase catalytic" evidence="1">
    <location>
        <begin position="159"/>
        <end position="327"/>
    </location>
</feature>
<dbReference type="Gene3D" id="3.30.420.10">
    <property type="entry name" value="Ribonuclease H-like superfamily/Ribonuclease H"/>
    <property type="match status" value="1"/>
</dbReference>
<dbReference type="EMBL" id="LR214986">
    <property type="protein sequence ID" value="VEU64861.1"/>
    <property type="molecule type" value="Genomic_DNA"/>
</dbReference>
<dbReference type="InterPro" id="IPR001584">
    <property type="entry name" value="Integrase_cat-core"/>
</dbReference>
<geneLocation type="plasmid" evidence="2 3">
    <name>13</name>
</geneLocation>
<dbReference type="GO" id="GO:0005829">
    <property type="term" value="C:cytosol"/>
    <property type="evidence" value="ECO:0007669"/>
    <property type="project" value="TreeGrafter"/>
</dbReference>
<dbReference type="PROSITE" id="PS50994">
    <property type="entry name" value="INTEGRASE"/>
    <property type="match status" value="1"/>
</dbReference>
<proteinExistence type="predicted"/>
<organism evidence="2 3">
    <name type="scientific">Mycoplasmopsis cynos</name>
    <dbReference type="NCBI Taxonomy" id="171284"/>
    <lineage>
        <taxon>Bacteria</taxon>
        <taxon>Bacillati</taxon>
        <taxon>Mycoplasmatota</taxon>
        <taxon>Mycoplasmoidales</taxon>
        <taxon>Metamycoplasmataceae</taxon>
        <taxon>Mycoplasmopsis</taxon>
    </lineage>
</organism>
<dbReference type="AlphaFoldDB" id="A0A449AIP2"/>
<dbReference type="GO" id="GO:0032196">
    <property type="term" value="P:transposition"/>
    <property type="evidence" value="ECO:0007669"/>
    <property type="project" value="TreeGrafter"/>
</dbReference>
<dbReference type="GO" id="GO:0004803">
    <property type="term" value="F:transposase activity"/>
    <property type="evidence" value="ECO:0007669"/>
    <property type="project" value="TreeGrafter"/>
</dbReference>
<dbReference type="InterPro" id="IPR012337">
    <property type="entry name" value="RNaseH-like_sf"/>
</dbReference>
<evidence type="ECO:0000313" key="3">
    <source>
        <dbReference type="Proteomes" id="UP000289506"/>
    </source>
</evidence>
<accession>A0A449AIP2</accession>
<dbReference type="InterPro" id="IPR051917">
    <property type="entry name" value="Transposase-Integrase"/>
</dbReference>
<keyword evidence="2" id="KW-0614">Plasmid</keyword>
<dbReference type="GO" id="GO:0015074">
    <property type="term" value="P:DNA integration"/>
    <property type="evidence" value="ECO:0007669"/>
    <property type="project" value="InterPro"/>
</dbReference>
<dbReference type="GO" id="GO:0003676">
    <property type="term" value="F:nucleic acid binding"/>
    <property type="evidence" value="ECO:0007669"/>
    <property type="project" value="InterPro"/>
</dbReference>
<dbReference type="NCBIfam" id="NF033563">
    <property type="entry name" value="transpos_IS30"/>
    <property type="match status" value="1"/>
</dbReference>